<dbReference type="InterPro" id="IPR018711">
    <property type="entry name" value="NAGPA"/>
</dbReference>
<accession>A0A9D1LA73</accession>
<dbReference type="SUPFAM" id="SSF63446">
    <property type="entry name" value="Type I dockerin domain"/>
    <property type="match status" value="1"/>
</dbReference>
<dbReference type="Proteomes" id="UP000824089">
    <property type="component" value="Unassembled WGS sequence"/>
</dbReference>
<feature type="domain" description="Dockerin" evidence="2">
    <location>
        <begin position="659"/>
        <end position="725"/>
    </location>
</feature>
<dbReference type="Pfam" id="PF09992">
    <property type="entry name" value="NAGPA"/>
    <property type="match status" value="1"/>
</dbReference>
<organism evidence="3 4">
    <name type="scientific">Candidatus Egerieisoma faecipullorum</name>
    <dbReference type="NCBI Taxonomy" id="2840963"/>
    <lineage>
        <taxon>Bacteria</taxon>
        <taxon>Bacillati</taxon>
        <taxon>Bacillota</taxon>
        <taxon>Clostridia</taxon>
        <taxon>Eubacteriales</taxon>
        <taxon>Clostridiaceae</taxon>
        <taxon>Clostridiaceae incertae sedis</taxon>
        <taxon>Candidatus Egerieisoma</taxon>
    </lineage>
</organism>
<feature type="signal peptide" evidence="1">
    <location>
        <begin position="1"/>
        <end position="25"/>
    </location>
</feature>
<name>A0A9D1LA73_9CLOT</name>
<evidence type="ECO:0000313" key="3">
    <source>
        <dbReference type="EMBL" id="HIU28987.1"/>
    </source>
</evidence>
<dbReference type="CDD" id="cd14256">
    <property type="entry name" value="Dockerin_I"/>
    <property type="match status" value="1"/>
</dbReference>
<feature type="chain" id="PRO_5039257011" evidence="1">
    <location>
        <begin position="26"/>
        <end position="726"/>
    </location>
</feature>
<dbReference type="GO" id="GO:0004553">
    <property type="term" value="F:hydrolase activity, hydrolyzing O-glycosyl compounds"/>
    <property type="evidence" value="ECO:0007669"/>
    <property type="project" value="InterPro"/>
</dbReference>
<evidence type="ECO:0000256" key="1">
    <source>
        <dbReference type="SAM" id="SignalP"/>
    </source>
</evidence>
<dbReference type="InterPro" id="IPR002105">
    <property type="entry name" value="Dockerin_1_rpt"/>
</dbReference>
<sequence length="726" mass="78252">MRKRFLSLTIALVLCTAMLTLNLSAPILGAGAVTGESSHTQEEIVYDGQNTGVLHTNIKLPASSEYGLNVIDVIEFDLSNRNLTVEAINSGTYLNSQKTVTSAVGDFNDVHDGKTVLAATNGDLWMTAVHSNSAVNTGGTFAVPRGMLIIDGEIWSTPQIGNENLEATNDEKGSTTPPKYAFGMTADYQPIVGIPNASIVIRNTSQNKTVTADGLNRLPADNSLIVYNYRVANSRALADACEVEIELDSDVFRHGATLSGTVKAVYPSGQGGTAEIARNRIVLTARGTRLSTINSFRVGDQISIDCSITSTSNQELWQNCVQAVGGHMPILINGAVSTQFTGTGRWPYTLIGYTNEGTVMMTTVDGRQSSYSVGIQERHLADFCRELGYNSVFWFDGGGSTTMVTIEDDGGYVVRNSPSDGSPRAVINSIAVCWNDTPREAQGSLDYIIEPVSFNPLSIDFPKEMAAAFNSPNAASASFQEGNVLRLTSVTNTNDAYINFDFSTAEKKVNTSEYKYIVLRLRTPQTVRSGVFQMFLCAGAVTGANPSYTKSFQMTRDGEYHTYILDLTNQSGWSGNLNCIRLDFFDGNSNAGDYVEISQFGFAKTAAEAEMLKESYENGNTHQWDEGIVTTEPGYGKEGVKTYTCTHCGATKTEAVPALPGLLGDVNGDGIINGVDSGLLLQYLAEWEVEIDLTAADVNGDGIINGVDSGLLLQYLAEWFDEFPAA</sequence>
<comment type="caution">
    <text evidence="3">The sequence shown here is derived from an EMBL/GenBank/DDBJ whole genome shotgun (WGS) entry which is preliminary data.</text>
</comment>
<dbReference type="GO" id="GO:0000272">
    <property type="term" value="P:polysaccharide catabolic process"/>
    <property type="evidence" value="ECO:0007669"/>
    <property type="project" value="InterPro"/>
</dbReference>
<gene>
    <name evidence="3" type="ORF">IAD50_01685</name>
</gene>
<dbReference type="Pfam" id="PF00404">
    <property type="entry name" value="Dockerin_1"/>
    <property type="match status" value="1"/>
</dbReference>
<dbReference type="Gene3D" id="1.10.1330.10">
    <property type="entry name" value="Dockerin domain"/>
    <property type="match status" value="1"/>
</dbReference>
<dbReference type="EMBL" id="DVMM01000033">
    <property type="protein sequence ID" value="HIU28987.1"/>
    <property type="molecule type" value="Genomic_DNA"/>
</dbReference>
<evidence type="ECO:0000313" key="4">
    <source>
        <dbReference type="Proteomes" id="UP000824089"/>
    </source>
</evidence>
<dbReference type="AlphaFoldDB" id="A0A9D1LA73"/>
<dbReference type="PROSITE" id="PS51766">
    <property type="entry name" value="DOCKERIN"/>
    <property type="match status" value="1"/>
</dbReference>
<dbReference type="InterPro" id="IPR016134">
    <property type="entry name" value="Dockerin_dom"/>
</dbReference>
<reference evidence="3" key="2">
    <citation type="journal article" date="2021" name="PeerJ">
        <title>Extensive microbial diversity within the chicken gut microbiome revealed by metagenomics and culture.</title>
        <authorList>
            <person name="Gilroy R."/>
            <person name="Ravi A."/>
            <person name="Getino M."/>
            <person name="Pursley I."/>
            <person name="Horton D.L."/>
            <person name="Alikhan N.F."/>
            <person name="Baker D."/>
            <person name="Gharbi K."/>
            <person name="Hall N."/>
            <person name="Watson M."/>
            <person name="Adriaenssens E.M."/>
            <person name="Foster-Nyarko E."/>
            <person name="Jarju S."/>
            <person name="Secka A."/>
            <person name="Antonio M."/>
            <person name="Oren A."/>
            <person name="Chaudhuri R.R."/>
            <person name="La Ragione R."/>
            <person name="Hildebrand F."/>
            <person name="Pallen M.J."/>
        </authorList>
    </citation>
    <scope>NUCLEOTIDE SEQUENCE</scope>
    <source>
        <strain evidence="3">CHK195-4489</strain>
    </source>
</reference>
<keyword evidence="3" id="KW-0378">Hydrolase</keyword>
<reference evidence="3" key="1">
    <citation type="submission" date="2020-10" db="EMBL/GenBank/DDBJ databases">
        <authorList>
            <person name="Gilroy R."/>
        </authorList>
    </citation>
    <scope>NUCLEOTIDE SEQUENCE</scope>
    <source>
        <strain evidence="3">CHK195-4489</strain>
    </source>
</reference>
<proteinExistence type="predicted"/>
<evidence type="ECO:0000259" key="2">
    <source>
        <dbReference type="PROSITE" id="PS51766"/>
    </source>
</evidence>
<protein>
    <submittedName>
        <fullName evidence="3">Phosphodiester glycosidase family protein</fullName>
    </submittedName>
</protein>
<keyword evidence="1" id="KW-0732">Signal</keyword>
<dbReference type="InterPro" id="IPR036439">
    <property type="entry name" value="Dockerin_dom_sf"/>
</dbReference>
<keyword evidence="3" id="KW-0326">Glycosidase</keyword>